<name>A0A9N9B1H7_9GLOM</name>
<comment type="caution">
    <text evidence="3">The sequence shown here is derived from an EMBL/GenBank/DDBJ whole genome shotgun (WGS) entry which is preliminary data.</text>
</comment>
<feature type="region of interest" description="Disordered" evidence="1">
    <location>
        <begin position="385"/>
        <end position="419"/>
    </location>
</feature>
<feature type="transmembrane region" description="Helical" evidence="2">
    <location>
        <begin position="244"/>
        <end position="266"/>
    </location>
</feature>
<keyword evidence="4" id="KW-1185">Reference proteome</keyword>
<gene>
    <name evidence="3" type="ORF">AMORRO_LOCUS5534</name>
</gene>
<sequence length="419" mass="47193">MSRRRGIPTRFISHKHGGMLCGLFDDHRIIDLANGGEGPKIDRQRSAEGDGNLTSKTIRMFSIIKHVSSRLLYSVCLLSGYIPNSLLKELFHDVTFTILLASLTLYLIGLIYTIPRSHTSHRHLNSYTRPYQSSSLDARGVWIPQPMIVDAFGFFVLLGPIVSLNAFAILSGFYMDHGEPEKASFWITLHYIVWSFFCWVIIASLVYFGSRLTGIILRHIEDTKEAGRAKPMKLRNLEQGLKKLRLILSIIVSVLVYFAISSLIFGSFRNFILTFSPFLSHALAASWILIVPTMNVVIITILAMETNNREPLQILPQTNISPIEIPVLPYDSTSSKTDEAESYPMRPMNAIALEATRFTSSNDDSKISELSYQQRSLSQSQIEYLQRNSSPTISDHNQRQPMTPSSALARITEPPLSPK</sequence>
<evidence type="ECO:0000256" key="1">
    <source>
        <dbReference type="SAM" id="MobiDB-lite"/>
    </source>
</evidence>
<dbReference type="AlphaFoldDB" id="A0A9N9B1H7"/>
<accession>A0A9N9B1H7</accession>
<feature type="compositionally biased region" description="Polar residues" evidence="1">
    <location>
        <begin position="385"/>
        <end position="406"/>
    </location>
</feature>
<reference evidence="3" key="1">
    <citation type="submission" date="2021-06" db="EMBL/GenBank/DDBJ databases">
        <authorList>
            <person name="Kallberg Y."/>
            <person name="Tangrot J."/>
            <person name="Rosling A."/>
        </authorList>
    </citation>
    <scope>NUCLEOTIDE SEQUENCE</scope>
    <source>
        <strain evidence="3">CL551</strain>
    </source>
</reference>
<dbReference type="OrthoDB" id="2131431at2759"/>
<evidence type="ECO:0000313" key="4">
    <source>
        <dbReference type="Proteomes" id="UP000789342"/>
    </source>
</evidence>
<keyword evidence="2" id="KW-0812">Transmembrane</keyword>
<feature type="transmembrane region" description="Helical" evidence="2">
    <location>
        <begin position="94"/>
        <end position="114"/>
    </location>
</feature>
<feature type="transmembrane region" description="Helical" evidence="2">
    <location>
        <begin position="63"/>
        <end position="82"/>
    </location>
</feature>
<protein>
    <submittedName>
        <fullName evidence="3">16345_t:CDS:1</fullName>
    </submittedName>
</protein>
<proteinExistence type="predicted"/>
<organism evidence="3 4">
    <name type="scientific">Acaulospora morrowiae</name>
    <dbReference type="NCBI Taxonomy" id="94023"/>
    <lineage>
        <taxon>Eukaryota</taxon>
        <taxon>Fungi</taxon>
        <taxon>Fungi incertae sedis</taxon>
        <taxon>Mucoromycota</taxon>
        <taxon>Glomeromycotina</taxon>
        <taxon>Glomeromycetes</taxon>
        <taxon>Diversisporales</taxon>
        <taxon>Acaulosporaceae</taxon>
        <taxon>Acaulospora</taxon>
    </lineage>
</organism>
<keyword evidence="2" id="KW-0472">Membrane</keyword>
<feature type="transmembrane region" description="Helical" evidence="2">
    <location>
        <begin position="152"/>
        <end position="175"/>
    </location>
</feature>
<dbReference type="Proteomes" id="UP000789342">
    <property type="component" value="Unassembled WGS sequence"/>
</dbReference>
<feature type="transmembrane region" description="Helical" evidence="2">
    <location>
        <begin position="187"/>
        <end position="208"/>
    </location>
</feature>
<feature type="transmembrane region" description="Helical" evidence="2">
    <location>
        <begin position="278"/>
        <end position="303"/>
    </location>
</feature>
<dbReference type="EMBL" id="CAJVPV010003362">
    <property type="protein sequence ID" value="CAG8550119.1"/>
    <property type="molecule type" value="Genomic_DNA"/>
</dbReference>
<evidence type="ECO:0000313" key="3">
    <source>
        <dbReference type="EMBL" id="CAG8550119.1"/>
    </source>
</evidence>
<keyword evidence="2" id="KW-1133">Transmembrane helix</keyword>
<evidence type="ECO:0000256" key="2">
    <source>
        <dbReference type="SAM" id="Phobius"/>
    </source>
</evidence>